<dbReference type="VEuPathDB" id="PlasmoDB:AK88_04824"/>
<protein>
    <submittedName>
        <fullName evidence="1">Uncharacterized protein</fullName>
    </submittedName>
</protein>
<sequence length="140" mass="16343">MALTTDYSQLGDVIHQSPESPSLYNQAKYHTQKQNYSFYDIKRFMCLGSTIPDHAKYDVDLLLNQGDKKCKDVLNESFKVEGYKYCTTNNNDNVSYAKLFNDHYSNFFYCMHLHNDDRKCNSLFKNFYETITNAQPGGKK</sequence>
<dbReference type="GeneID" id="24270138"/>
<accession>A0A0D9QEX3</accession>
<proteinExistence type="predicted"/>
<reference evidence="1 2" key="1">
    <citation type="submission" date="2014-03" db="EMBL/GenBank/DDBJ databases">
        <title>The Genome Sequence of Plasmodium fragile nilgiri.</title>
        <authorList>
            <consortium name="The Broad Institute Genomics Platform"/>
            <consortium name="The Broad Institute Genome Sequencing Center for Infectious Disease"/>
            <person name="Neafsey D."/>
            <person name="Duraisingh M."/>
            <person name="Young S.K."/>
            <person name="Zeng Q."/>
            <person name="Gargeya S."/>
            <person name="Abouelleil A."/>
            <person name="Alvarado L."/>
            <person name="Chapman S.B."/>
            <person name="Gainer-Dewar J."/>
            <person name="Goldberg J."/>
            <person name="Griggs A."/>
            <person name="Gujja S."/>
            <person name="Hansen M."/>
            <person name="Howarth C."/>
            <person name="Imamovic A."/>
            <person name="Larimer J."/>
            <person name="Pearson M."/>
            <person name="Poon T.W."/>
            <person name="Priest M."/>
            <person name="Roberts A."/>
            <person name="Saif S."/>
            <person name="Shea T."/>
            <person name="Sykes S."/>
            <person name="Wortman J."/>
            <person name="Nusbaum C."/>
            <person name="Birren B."/>
        </authorList>
    </citation>
    <scope>NUCLEOTIDE SEQUENCE [LARGE SCALE GENOMIC DNA]</scope>
    <source>
        <strain evidence="2">nilgiri</strain>
    </source>
</reference>
<keyword evidence="2" id="KW-1185">Reference proteome</keyword>
<organism evidence="1 2">
    <name type="scientific">Plasmodium fragile</name>
    <dbReference type="NCBI Taxonomy" id="5857"/>
    <lineage>
        <taxon>Eukaryota</taxon>
        <taxon>Sar</taxon>
        <taxon>Alveolata</taxon>
        <taxon>Apicomplexa</taxon>
        <taxon>Aconoidasida</taxon>
        <taxon>Haemosporida</taxon>
        <taxon>Plasmodiidae</taxon>
        <taxon>Plasmodium</taxon>
        <taxon>Plasmodium (Plasmodium)</taxon>
    </lineage>
</organism>
<evidence type="ECO:0000313" key="1">
    <source>
        <dbReference type="EMBL" id="KJP85558.1"/>
    </source>
</evidence>
<dbReference type="Proteomes" id="UP000054561">
    <property type="component" value="Unassembled WGS sequence"/>
</dbReference>
<dbReference type="RefSeq" id="XP_012337851.1">
    <property type="nucleotide sequence ID" value="XM_012482428.1"/>
</dbReference>
<dbReference type="OrthoDB" id="373391at2759"/>
<dbReference type="AlphaFoldDB" id="A0A0D9QEX3"/>
<dbReference type="EMBL" id="KQ001720">
    <property type="protein sequence ID" value="KJP85558.1"/>
    <property type="molecule type" value="Genomic_DNA"/>
</dbReference>
<name>A0A0D9QEX3_PLAFR</name>
<gene>
    <name evidence="1" type="ORF">AK88_04824</name>
</gene>
<dbReference type="OMA" id="YNQAKYH"/>
<evidence type="ECO:0000313" key="2">
    <source>
        <dbReference type="Proteomes" id="UP000054561"/>
    </source>
</evidence>